<dbReference type="Proteomes" id="UP001189429">
    <property type="component" value="Unassembled WGS sequence"/>
</dbReference>
<organism evidence="3 4">
    <name type="scientific">Prorocentrum cordatum</name>
    <dbReference type="NCBI Taxonomy" id="2364126"/>
    <lineage>
        <taxon>Eukaryota</taxon>
        <taxon>Sar</taxon>
        <taxon>Alveolata</taxon>
        <taxon>Dinophyceae</taxon>
        <taxon>Prorocentrales</taxon>
        <taxon>Prorocentraceae</taxon>
        <taxon>Prorocentrum</taxon>
    </lineage>
</organism>
<protein>
    <recommendedName>
        <fullName evidence="5">Subtilisin</fullName>
    </recommendedName>
</protein>
<keyword evidence="2" id="KW-0732">Signal</keyword>
<evidence type="ECO:0000313" key="3">
    <source>
        <dbReference type="EMBL" id="CAK0815162.1"/>
    </source>
</evidence>
<name>A0ABN9R9I5_9DINO</name>
<feature type="compositionally biased region" description="Basic residues" evidence="1">
    <location>
        <begin position="212"/>
        <end position="235"/>
    </location>
</feature>
<keyword evidence="4" id="KW-1185">Reference proteome</keyword>
<evidence type="ECO:0000256" key="2">
    <source>
        <dbReference type="SAM" id="SignalP"/>
    </source>
</evidence>
<feature type="signal peptide" evidence="2">
    <location>
        <begin position="1"/>
        <end position="17"/>
    </location>
</feature>
<feature type="non-terminal residue" evidence="3">
    <location>
        <position position="235"/>
    </location>
</feature>
<accession>A0ABN9R9I5</accession>
<evidence type="ECO:0000256" key="1">
    <source>
        <dbReference type="SAM" id="MobiDB-lite"/>
    </source>
</evidence>
<reference evidence="3" key="1">
    <citation type="submission" date="2023-10" db="EMBL/GenBank/DDBJ databases">
        <authorList>
            <person name="Chen Y."/>
            <person name="Shah S."/>
            <person name="Dougan E. K."/>
            <person name="Thang M."/>
            <person name="Chan C."/>
        </authorList>
    </citation>
    <scope>NUCLEOTIDE SEQUENCE [LARGE SCALE GENOMIC DNA]</scope>
</reference>
<gene>
    <name evidence="3" type="ORF">PCOR1329_LOCUS18567</name>
</gene>
<feature type="chain" id="PRO_5045115723" description="Subtilisin" evidence="2">
    <location>
        <begin position="18"/>
        <end position="235"/>
    </location>
</feature>
<evidence type="ECO:0000313" key="4">
    <source>
        <dbReference type="Proteomes" id="UP001189429"/>
    </source>
</evidence>
<comment type="caution">
    <text evidence="3">The sequence shown here is derived from an EMBL/GenBank/DDBJ whole genome shotgun (WGS) entry which is preliminary data.</text>
</comment>
<proteinExistence type="predicted"/>
<sequence>MYTLALIFHLTLTWAMAVQQGVLTGYADEWMAFEDQMCEGEVYVARTSGAAAASPDLCYQLMLTTVGDASVNTDIVVLTRDRPTACYAVMAGNDCTSRLAASGFAVYLKSASRALPGPPAPLTRSLVVANSSRALGAGGQGEDQLRACPANGVCSKSVAGPCQTCVNTIDPYCGSSSWDTYCYSACCSSTAYTGGANCASSCSTPYTPNPTPRRRIPRRTRRRTPRPRRRTRRRT</sequence>
<dbReference type="EMBL" id="CAUYUJ010005852">
    <property type="protein sequence ID" value="CAK0815162.1"/>
    <property type="molecule type" value="Genomic_DNA"/>
</dbReference>
<feature type="region of interest" description="Disordered" evidence="1">
    <location>
        <begin position="204"/>
        <end position="235"/>
    </location>
</feature>
<evidence type="ECO:0008006" key="5">
    <source>
        <dbReference type="Google" id="ProtNLM"/>
    </source>
</evidence>